<dbReference type="Proteomes" id="UP000323439">
    <property type="component" value="Unassembled WGS sequence"/>
</dbReference>
<feature type="domain" description="Calcineurin-like phosphoesterase" evidence="2">
    <location>
        <begin position="140"/>
        <end position="299"/>
    </location>
</feature>
<dbReference type="InterPro" id="IPR004843">
    <property type="entry name" value="Calcineurin-like_PHP"/>
</dbReference>
<reference evidence="3 4" key="1">
    <citation type="submission" date="2016-10" db="EMBL/GenBank/DDBJ databases">
        <authorList>
            <person name="Varghese N."/>
            <person name="Submissions S."/>
        </authorList>
    </citation>
    <scope>NUCLEOTIDE SEQUENCE [LARGE SCALE GENOMIC DNA]</scope>
    <source>
        <strain evidence="3 4">DSM 16643</strain>
    </source>
</reference>
<feature type="transmembrane region" description="Helical" evidence="1">
    <location>
        <begin position="99"/>
        <end position="118"/>
    </location>
</feature>
<dbReference type="PANTHER" id="PTHR31302:SF0">
    <property type="entry name" value="TRANSMEMBRANE PROTEIN WITH METALLOPHOSPHOESTERASE DOMAIN"/>
    <property type="match status" value="1"/>
</dbReference>
<name>A0A1G5VCI7_9EURY</name>
<keyword evidence="4" id="KW-1185">Reference proteome</keyword>
<dbReference type="Pfam" id="PF00149">
    <property type="entry name" value="Metallophos"/>
    <property type="match status" value="1"/>
</dbReference>
<dbReference type="RefSeq" id="WP_149731129.1">
    <property type="nucleotide sequence ID" value="NZ_FMXB01000003.1"/>
</dbReference>
<evidence type="ECO:0000313" key="3">
    <source>
        <dbReference type="EMBL" id="SDA42967.1"/>
    </source>
</evidence>
<keyword evidence="1" id="KW-0472">Membrane</keyword>
<protein>
    <recommendedName>
        <fullName evidence="2">Calcineurin-like phosphoesterase domain-containing protein</fullName>
    </recommendedName>
</protein>
<organism evidence="3 4">
    <name type="scientific">Methanobrevibacter millerae</name>
    <dbReference type="NCBI Taxonomy" id="230361"/>
    <lineage>
        <taxon>Archaea</taxon>
        <taxon>Methanobacteriati</taxon>
        <taxon>Methanobacteriota</taxon>
        <taxon>Methanomada group</taxon>
        <taxon>Methanobacteria</taxon>
        <taxon>Methanobacteriales</taxon>
        <taxon>Methanobacteriaceae</taxon>
        <taxon>Methanobrevibacter</taxon>
    </lineage>
</organism>
<dbReference type="OrthoDB" id="71112at2157"/>
<dbReference type="AlphaFoldDB" id="A0A1G5VCI7"/>
<evidence type="ECO:0000259" key="2">
    <source>
        <dbReference type="Pfam" id="PF00149"/>
    </source>
</evidence>
<dbReference type="PANTHER" id="PTHR31302">
    <property type="entry name" value="TRANSMEMBRANE PROTEIN WITH METALLOPHOSPHOESTERASE DOMAIN-RELATED"/>
    <property type="match status" value="1"/>
</dbReference>
<evidence type="ECO:0000256" key="1">
    <source>
        <dbReference type="SAM" id="Phobius"/>
    </source>
</evidence>
<proteinExistence type="predicted"/>
<dbReference type="SUPFAM" id="SSF56300">
    <property type="entry name" value="Metallo-dependent phosphatases"/>
    <property type="match status" value="1"/>
</dbReference>
<dbReference type="InterPro" id="IPR029052">
    <property type="entry name" value="Metallo-depent_PP-like"/>
</dbReference>
<dbReference type="GO" id="GO:0016787">
    <property type="term" value="F:hydrolase activity"/>
    <property type="evidence" value="ECO:0007669"/>
    <property type="project" value="InterPro"/>
</dbReference>
<dbReference type="EMBL" id="FMXB01000003">
    <property type="protein sequence ID" value="SDA42967.1"/>
    <property type="molecule type" value="Genomic_DNA"/>
</dbReference>
<keyword evidence="1" id="KW-0812">Transmembrane</keyword>
<feature type="transmembrane region" description="Helical" evidence="1">
    <location>
        <begin position="12"/>
        <end position="31"/>
    </location>
</feature>
<feature type="transmembrane region" description="Helical" evidence="1">
    <location>
        <begin position="37"/>
        <end position="55"/>
    </location>
</feature>
<evidence type="ECO:0000313" key="4">
    <source>
        <dbReference type="Proteomes" id="UP000323439"/>
    </source>
</evidence>
<gene>
    <name evidence="3" type="ORF">SAMN02910315_00490</name>
</gene>
<dbReference type="Gene3D" id="3.60.21.10">
    <property type="match status" value="1"/>
</dbReference>
<dbReference type="InterPro" id="IPR051158">
    <property type="entry name" value="Metallophosphoesterase_sf"/>
</dbReference>
<keyword evidence="1" id="KW-1133">Transmembrane helix</keyword>
<sequence length="359" mass="41195">MSFRKRRVLMMTPLYIIFEFFLLKYLFLLFYPLDDLTIALMALILGLMNVGSMLLELKKSRFITRLLTEIFAIWIWASMMYLIELVIIYSVSIFFQLDYTLVLIILALVPIIGVYAYWKAHNLVVNERTIELDNLTKEVNVVHLSDVHFGAVRYKKIIRQLADTLKTLEDSCEVAIISGDMADGSSVVLEDDFMPLSEVNMPIIFTPGNHDYYIGLENVKKACRKAGIIVLDNESTQIGDLNIYGLAYSFDDINAPGIDELKGEIKNDKTNIMIYHVPYLWEEHSKAGFDIQLSGHTHGGQFHPATWFCRLLYGYNRGLFKDERGHYMHVTTGVGSMDQPMRWGTDSEVVILRLKHALV</sequence>
<accession>A0A1G5VCI7</accession>
<feature type="transmembrane region" description="Helical" evidence="1">
    <location>
        <begin position="67"/>
        <end position="93"/>
    </location>
</feature>